<evidence type="ECO:0000313" key="2">
    <source>
        <dbReference type="EMBL" id="CAI3999610.1"/>
    </source>
</evidence>
<feature type="region of interest" description="Disordered" evidence="1">
    <location>
        <begin position="55"/>
        <end position="121"/>
    </location>
</feature>
<comment type="caution">
    <text evidence="2">The sequence shown here is derived from an EMBL/GenBank/DDBJ whole genome shotgun (WGS) entry which is preliminary data.</text>
</comment>
<accession>A0A9P1CY72</accession>
<dbReference type="AlphaFoldDB" id="A0A9P1CY72"/>
<protein>
    <submittedName>
        <fullName evidence="2">Uncharacterized protein</fullName>
    </submittedName>
</protein>
<feature type="compositionally biased region" description="Basic and acidic residues" evidence="1">
    <location>
        <begin position="55"/>
        <end position="64"/>
    </location>
</feature>
<organism evidence="2">
    <name type="scientific">Cladocopium goreaui</name>
    <dbReference type="NCBI Taxonomy" id="2562237"/>
    <lineage>
        <taxon>Eukaryota</taxon>
        <taxon>Sar</taxon>
        <taxon>Alveolata</taxon>
        <taxon>Dinophyceae</taxon>
        <taxon>Suessiales</taxon>
        <taxon>Symbiodiniaceae</taxon>
        <taxon>Cladocopium</taxon>
    </lineage>
</organism>
<dbReference type="Proteomes" id="UP001152797">
    <property type="component" value="Unassembled WGS sequence"/>
</dbReference>
<dbReference type="EMBL" id="CAMXCT030002657">
    <property type="protein sequence ID" value="CAL4786922.1"/>
    <property type="molecule type" value="Genomic_DNA"/>
</dbReference>
<sequence length="121" mass="13485">MPPKTDMFVHEDAPPCGFTIRSDGSVLRSPDESSYTEDQVAKYYAMWIMMKKQGHFDNPTREGPAELEAPAETTGAAGSSQEPFKRQMVEEKGKNDMEPKPTSSTSSNNKKKRQKNGKGKK</sequence>
<proteinExistence type="predicted"/>
<dbReference type="EMBL" id="CAMXCT020002657">
    <property type="protein sequence ID" value="CAL1152985.1"/>
    <property type="molecule type" value="Genomic_DNA"/>
</dbReference>
<reference evidence="3" key="2">
    <citation type="submission" date="2024-04" db="EMBL/GenBank/DDBJ databases">
        <authorList>
            <person name="Chen Y."/>
            <person name="Shah S."/>
            <person name="Dougan E. K."/>
            <person name="Thang M."/>
            <person name="Chan C."/>
        </authorList>
    </citation>
    <scope>NUCLEOTIDE SEQUENCE [LARGE SCALE GENOMIC DNA]</scope>
</reference>
<reference evidence="2" key="1">
    <citation type="submission" date="2022-10" db="EMBL/GenBank/DDBJ databases">
        <authorList>
            <person name="Chen Y."/>
            <person name="Dougan E. K."/>
            <person name="Chan C."/>
            <person name="Rhodes N."/>
            <person name="Thang M."/>
        </authorList>
    </citation>
    <scope>NUCLEOTIDE SEQUENCE</scope>
</reference>
<name>A0A9P1CY72_9DINO</name>
<evidence type="ECO:0000313" key="4">
    <source>
        <dbReference type="Proteomes" id="UP001152797"/>
    </source>
</evidence>
<feature type="compositionally biased region" description="Basic and acidic residues" evidence="1">
    <location>
        <begin position="83"/>
        <end position="99"/>
    </location>
</feature>
<feature type="compositionally biased region" description="Basic residues" evidence="1">
    <location>
        <begin position="109"/>
        <end position="121"/>
    </location>
</feature>
<evidence type="ECO:0000256" key="1">
    <source>
        <dbReference type="SAM" id="MobiDB-lite"/>
    </source>
</evidence>
<keyword evidence="4" id="KW-1185">Reference proteome</keyword>
<evidence type="ECO:0000313" key="3">
    <source>
        <dbReference type="EMBL" id="CAL1152985.1"/>
    </source>
</evidence>
<gene>
    <name evidence="2" type="ORF">C1SCF055_LOCUS25794</name>
</gene>
<dbReference type="EMBL" id="CAMXCT010002657">
    <property type="protein sequence ID" value="CAI3999610.1"/>
    <property type="molecule type" value="Genomic_DNA"/>
</dbReference>